<evidence type="ECO:0000313" key="3">
    <source>
        <dbReference type="EMBL" id="MFC3460520.1"/>
    </source>
</evidence>
<organism evidence="3 4">
    <name type="scientific">Massilia haematophila</name>
    <dbReference type="NCBI Taxonomy" id="457923"/>
    <lineage>
        <taxon>Bacteria</taxon>
        <taxon>Pseudomonadati</taxon>
        <taxon>Pseudomonadota</taxon>
        <taxon>Betaproteobacteria</taxon>
        <taxon>Burkholderiales</taxon>
        <taxon>Oxalobacteraceae</taxon>
        <taxon>Telluria group</taxon>
        <taxon>Massilia</taxon>
    </lineage>
</organism>
<dbReference type="InterPro" id="IPR025833">
    <property type="entry name" value="GDYXXLXY"/>
</dbReference>
<evidence type="ECO:0000313" key="4">
    <source>
        <dbReference type="Proteomes" id="UP001595665"/>
    </source>
</evidence>
<feature type="transmembrane region" description="Helical" evidence="1">
    <location>
        <begin position="307"/>
        <end position="324"/>
    </location>
</feature>
<gene>
    <name evidence="3" type="ORF">ACFOPH_20065</name>
</gene>
<accession>A0ABV7PMP2</accession>
<feature type="transmembrane region" description="Helical" evidence="1">
    <location>
        <begin position="203"/>
        <end position="224"/>
    </location>
</feature>
<dbReference type="Pfam" id="PF14351">
    <property type="entry name" value="DUF4401"/>
    <property type="match status" value="1"/>
</dbReference>
<keyword evidence="1" id="KW-1133">Transmembrane helix</keyword>
<proteinExistence type="predicted"/>
<sequence>MDNILHEAALQGLISDAVVASQDKERPWAVVVMTAIAAWFAAIPLGILVVLVLLSDAKPDEGAFVAVGVLVLGAAVAMLYQGGKSLFVEQLGVASLIVGTALVGFGSFDSKSVQSSLGLMALLTMILAVSVPQGWLRALLAASFVSLLTLSVSYRQIYSATTGVPAEYVLNFMAFAWIGGHAVLRRIEHKPESARIAGAMESILTGVGSMTVLLLALCAGRTFLFGAAHLSSMLPFHISVPAGATALVSVACALLAAAWSMRQWPALRSFWFGTVAATAACLCWFSVTLGAVLLVCAVCAANGRRNLALLAAASALWIVGAFYYQLAWPLGIKAVVLAACGALLGAVARYAMPAEAPAEAPLHAPLRAPATRERWRRLAIGGAGALVLVVANAAIWEKETLIRNGAPVYVELAPVDPRSLMQGDYMALNYALPPEVALSAADAAMLVARRAPNGVATPLRIHEGEALAADEMLIELVRKNGRLMIASDAWYFAEGEAERWSHARYGEFRVDAKGKALLVGLRGPKLEAL</sequence>
<reference evidence="4" key="1">
    <citation type="journal article" date="2019" name="Int. J. Syst. Evol. Microbiol.">
        <title>The Global Catalogue of Microorganisms (GCM) 10K type strain sequencing project: providing services to taxonomists for standard genome sequencing and annotation.</title>
        <authorList>
            <consortium name="The Broad Institute Genomics Platform"/>
            <consortium name="The Broad Institute Genome Sequencing Center for Infectious Disease"/>
            <person name="Wu L."/>
            <person name="Ma J."/>
        </authorList>
    </citation>
    <scope>NUCLEOTIDE SEQUENCE [LARGE SCALE GENOMIC DNA]</scope>
    <source>
        <strain evidence="4">CCM 7480</strain>
    </source>
</reference>
<dbReference type="EMBL" id="JBHRVV010000001">
    <property type="protein sequence ID" value="MFC3460520.1"/>
    <property type="molecule type" value="Genomic_DNA"/>
</dbReference>
<keyword evidence="1" id="KW-0812">Transmembrane</keyword>
<feature type="transmembrane region" description="Helical" evidence="1">
    <location>
        <begin position="166"/>
        <end position="183"/>
    </location>
</feature>
<feature type="transmembrane region" description="Helical" evidence="1">
    <location>
        <begin position="378"/>
        <end position="396"/>
    </location>
</feature>
<protein>
    <submittedName>
        <fullName evidence="3">GDYXXLXY domain-containing protein</fullName>
    </submittedName>
</protein>
<comment type="caution">
    <text evidence="3">The sequence shown here is derived from an EMBL/GenBank/DDBJ whole genome shotgun (WGS) entry which is preliminary data.</text>
</comment>
<keyword evidence="1" id="KW-0472">Membrane</keyword>
<dbReference type="Pfam" id="PF14345">
    <property type="entry name" value="GDYXXLXY"/>
    <property type="match status" value="1"/>
</dbReference>
<feature type="domain" description="DUF4401" evidence="2">
    <location>
        <begin position="27"/>
        <end position="348"/>
    </location>
</feature>
<feature type="transmembrane region" description="Helical" evidence="1">
    <location>
        <begin position="271"/>
        <end position="300"/>
    </location>
</feature>
<feature type="transmembrane region" description="Helical" evidence="1">
    <location>
        <begin position="236"/>
        <end position="259"/>
    </location>
</feature>
<evidence type="ECO:0000259" key="2">
    <source>
        <dbReference type="Pfam" id="PF14351"/>
    </source>
</evidence>
<feature type="transmembrane region" description="Helical" evidence="1">
    <location>
        <begin position="28"/>
        <end position="55"/>
    </location>
</feature>
<feature type="transmembrane region" description="Helical" evidence="1">
    <location>
        <begin position="112"/>
        <end position="129"/>
    </location>
</feature>
<dbReference type="InterPro" id="IPR025513">
    <property type="entry name" value="DUF4401"/>
</dbReference>
<keyword evidence="4" id="KW-1185">Reference proteome</keyword>
<feature type="transmembrane region" description="Helical" evidence="1">
    <location>
        <begin position="330"/>
        <end position="352"/>
    </location>
</feature>
<feature type="transmembrane region" description="Helical" evidence="1">
    <location>
        <begin position="62"/>
        <end position="80"/>
    </location>
</feature>
<name>A0ABV7PMP2_9BURK</name>
<feature type="transmembrane region" description="Helical" evidence="1">
    <location>
        <begin position="86"/>
        <end position="105"/>
    </location>
</feature>
<dbReference type="Proteomes" id="UP001595665">
    <property type="component" value="Unassembled WGS sequence"/>
</dbReference>
<evidence type="ECO:0000256" key="1">
    <source>
        <dbReference type="SAM" id="Phobius"/>
    </source>
</evidence>
<dbReference type="RefSeq" id="WP_379737044.1">
    <property type="nucleotide sequence ID" value="NZ_JBHRVV010000001.1"/>
</dbReference>